<name>A0A438DN54_VITVI</name>
<protein>
    <recommendedName>
        <fullName evidence="3">DUF4283 domain-containing protein</fullName>
    </recommendedName>
</protein>
<dbReference type="AlphaFoldDB" id="A0A438DN54"/>
<evidence type="ECO:0000313" key="2">
    <source>
        <dbReference type="Proteomes" id="UP000288805"/>
    </source>
</evidence>
<evidence type="ECO:0000313" key="1">
    <source>
        <dbReference type="EMBL" id="RVW36883.1"/>
    </source>
</evidence>
<comment type="caution">
    <text evidence="1">The sequence shown here is derived from an EMBL/GenBank/DDBJ whole genome shotgun (WGS) entry which is preliminary data.</text>
</comment>
<gene>
    <name evidence="1" type="ORF">CK203_103174</name>
</gene>
<dbReference type="Proteomes" id="UP000288805">
    <property type="component" value="Unassembled WGS sequence"/>
</dbReference>
<sequence>MAGRGGQGWFAVDSKSLDISIEGWKLAVEMKLWRDGVKGGRRKGSPWGVGCVAGEASSLGVETRTVASPAEGGVFESVLGWVVWEGSVTSPALPSLNNCVTNLWLLKRAVKISTFGGALLLFEFEDKCEWCCQGGFGEGVRSSSAFVESRVARILVKFKGRVLPGSLQVVVGSSSFSIQLWWEVSPWFSLVMLRSSNETSELQENSGAVGGSHALTKGQERKEGDYLGGSGSSTTVEDEYCWVELCFKDGSVGSRFGYLKLGCKGWRRPKALKGHCLRPRWWAYQEQEGGKDLAAAKRDGGSFRFGVERLEPSLATMAEPTLDDDSLVVVRWEEWSVVRRGSSLESHVAIMDKALVVEANRRAGISTLPYMEPLSPGCQPLMMLLQDGCLLELSGNATKSPSGKG</sequence>
<evidence type="ECO:0008006" key="3">
    <source>
        <dbReference type="Google" id="ProtNLM"/>
    </source>
</evidence>
<dbReference type="EMBL" id="QGNW01001555">
    <property type="protein sequence ID" value="RVW36883.1"/>
    <property type="molecule type" value="Genomic_DNA"/>
</dbReference>
<reference evidence="1 2" key="1">
    <citation type="journal article" date="2018" name="PLoS Genet.">
        <title>Population sequencing reveals clonal diversity and ancestral inbreeding in the grapevine cultivar Chardonnay.</title>
        <authorList>
            <person name="Roach M.J."/>
            <person name="Johnson D.L."/>
            <person name="Bohlmann J."/>
            <person name="van Vuuren H.J."/>
            <person name="Jones S.J."/>
            <person name="Pretorius I.S."/>
            <person name="Schmidt S.A."/>
            <person name="Borneman A.R."/>
        </authorList>
    </citation>
    <scope>NUCLEOTIDE SEQUENCE [LARGE SCALE GENOMIC DNA]</scope>
    <source>
        <strain evidence="2">cv. Chardonnay</strain>
        <tissue evidence="1">Leaf</tissue>
    </source>
</reference>
<proteinExistence type="predicted"/>
<organism evidence="1 2">
    <name type="scientific">Vitis vinifera</name>
    <name type="common">Grape</name>
    <dbReference type="NCBI Taxonomy" id="29760"/>
    <lineage>
        <taxon>Eukaryota</taxon>
        <taxon>Viridiplantae</taxon>
        <taxon>Streptophyta</taxon>
        <taxon>Embryophyta</taxon>
        <taxon>Tracheophyta</taxon>
        <taxon>Spermatophyta</taxon>
        <taxon>Magnoliopsida</taxon>
        <taxon>eudicotyledons</taxon>
        <taxon>Gunneridae</taxon>
        <taxon>Pentapetalae</taxon>
        <taxon>rosids</taxon>
        <taxon>Vitales</taxon>
        <taxon>Vitaceae</taxon>
        <taxon>Viteae</taxon>
        <taxon>Vitis</taxon>
    </lineage>
</organism>
<accession>A0A438DN54</accession>